<dbReference type="NCBIfam" id="TIGR00574">
    <property type="entry name" value="dnl1"/>
    <property type="match status" value="1"/>
</dbReference>
<dbReference type="CDD" id="cd07903">
    <property type="entry name" value="Adenylation_DNA_ligase_IV"/>
    <property type="match status" value="1"/>
</dbReference>
<evidence type="ECO:0000256" key="6">
    <source>
        <dbReference type="ARBA" id="ARBA00020836"/>
    </source>
</evidence>
<dbReference type="OrthoDB" id="151490at2759"/>
<keyword evidence="18 21" id="KW-0539">Nucleus</keyword>
<comment type="similarity">
    <text evidence="5 22">Belongs to the ATP-dependent DNA ligase family.</text>
</comment>
<dbReference type="Pfam" id="PF15511">
    <property type="entry name" value="CENP-T_C"/>
    <property type="match status" value="1"/>
</dbReference>
<evidence type="ECO:0000256" key="19">
    <source>
        <dbReference type="ARBA" id="ARBA00023269"/>
    </source>
</evidence>
<dbReference type="InterPro" id="IPR035425">
    <property type="entry name" value="CENP-T/H4_C"/>
</dbReference>
<evidence type="ECO:0000256" key="1">
    <source>
        <dbReference type="ARBA" id="ARBA00002001"/>
    </source>
</evidence>
<dbReference type="GO" id="GO:0003677">
    <property type="term" value="F:DNA binding"/>
    <property type="evidence" value="ECO:0007669"/>
    <property type="project" value="UniProtKB-KW"/>
</dbReference>
<evidence type="ECO:0000256" key="2">
    <source>
        <dbReference type="ARBA" id="ARBA00004123"/>
    </source>
</evidence>
<dbReference type="GO" id="GO:0006297">
    <property type="term" value="P:nucleotide-excision repair, DNA gap filling"/>
    <property type="evidence" value="ECO:0007669"/>
    <property type="project" value="TreeGrafter"/>
</dbReference>
<dbReference type="InterPro" id="IPR001951">
    <property type="entry name" value="Histone_H4"/>
</dbReference>
<dbReference type="Proteomes" id="UP001107558">
    <property type="component" value="Chromosome 3"/>
</dbReference>
<keyword evidence="10" id="KW-0479">Metal-binding</keyword>
<dbReference type="Pfam" id="PF04675">
    <property type="entry name" value="DNA_ligase_A_N"/>
    <property type="match status" value="1"/>
</dbReference>
<dbReference type="Pfam" id="PF01068">
    <property type="entry name" value="DNA_ligase_A_M"/>
    <property type="match status" value="1"/>
</dbReference>
<keyword evidence="16 21" id="KW-0238">DNA-binding</keyword>
<dbReference type="GO" id="GO:0071897">
    <property type="term" value="P:DNA biosynthetic process"/>
    <property type="evidence" value="ECO:0007669"/>
    <property type="project" value="InterPro"/>
</dbReference>
<evidence type="ECO:0000256" key="8">
    <source>
        <dbReference type="ARBA" id="ARBA00022481"/>
    </source>
</evidence>
<evidence type="ECO:0000256" key="12">
    <source>
        <dbReference type="ARBA" id="ARBA00022763"/>
    </source>
</evidence>
<evidence type="ECO:0000313" key="24">
    <source>
        <dbReference type="EMBL" id="KAG5672315.1"/>
    </source>
</evidence>
<dbReference type="InterPro" id="IPR012340">
    <property type="entry name" value="NA-bd_OB-fold"/>
</dbReference>
<dbReference type="Gene3D" id="1.10.3260.10">
    <property type="entry name" value="DNA ligase, ATP-dependent, N-terminal domain"/>
    <property type="match status" value="1"/>
</dbReference>
<evidence type="ECO:0000256" key="16">
    <source>
        <dbReference type="ARBA" id="ARBA00023125"/>
    </source>
</evidence>
<evidence type="ECO:0000256" key="5">
    <source>
        <dbReference type="ARBA" id="ARBA00007572"/>
    </source>
</evidence>
<dbReference type="EMBL" id="JADBJN010000003">
    <property type="protein sequence ID" value="KAG5672315.1"/>
    <property type="molecule type" value="Genomic_DNA"/>
</dbReference>
<comment type="similarity">
    <text evidence="4 21">Belongs to the histone H4 family.</text>
</comment>
<keyword evidence="19 21" id="KW-0544">Nucleosome core</keyword>
<evidence type="ECO:0000256" key="13">
    <source>
        <dbReference type="ARBA" id="ARBA00022840"/>
    </source>
</evidence>
<dbReference type="PROSITE" id="PS00047">
    <property type="entry name" value="HISTONE_H4"/>
    <property type="match status" value="1"/>
</dbReference>
<dbReference type="GO" id="GO:0030527">
    <property type="term" value="F:structural constituent of chromatin"/>
    <property type="evidence" value="ECO:0007669"/>
    <property type="project" value="InterPro"/>
</dbReference>
<evidence type="ECO:0000259" key="23">
    <source>
        <dbReference type="PROSITE" id="PS50160"/>
    </source>
</evidence>
<gene>
    <name evidence="24" type="ORF">PVAND_002449</name>
</gene>
<dbReference type="InterPro" id="IPR012308">
    <property type="entry name" value="DNA_ligase_ATP-dep_N"/>
</dbReference>
<dbReference type="InterPro" id="IPR029710">
    <property type="entry name" value="LIG4"/>
</dbReference>
<accession>A0A9J6BS75</accession>
<dbReference type="PANTHER" id="PTHR45997">
    <property type="entry name" value="DNA LIGASE 4"/>
    <property type="match status" value="1"/>
</dbReference>
<dbReference type="SUPFAM" id="SSF56091">
    <property type="entry name" value="DNA ligase/mRNA capping enzyme, catalytic domain"/>
    <property type="match status" value="1"/>
</dbReference>
<dbReference type="GO" id="GO:0006310">
    <property type="term" value="P:DNA recombination"/>
    <property type="evidence" value="ECO:0007669"/>
    <property type="project" value="InterPro"/>
</dbReference>
<dbReference type="GO" id="GO:0005958">
    <property type="term" value="C:DNA-dependent protein kinase-DNA ligase 4 complex"/>
    <property type="evidence" value="ECO:0007669"/>
    <property type="project" value="TreeGrafter"/>
</dbReference>
<dbReference type="AlphaFoldDB" id="A0A9J6BS75"/>
<dbReference type="GO" id="GO:0005524">
    <property type="term" value="F:ATP binding"/>
    <property type="evidence" value="ECO:0007669"/>
    <property type="project" value="UniProtKB-KW"/>
</dbReference>
<evidence type="ECO:0000256" key="11">
    <source>
        <dbReference type="ARBA" id="ARBA00022741"/>
    </source>
</evidence>
<dbReference type="SMART" id="SM00417">
    <property type="entry name" value="H4"/>
    <property type="match status" value="1"/>
</dbReference>
<feature type="domain" description="ATP-dependent DNA ligase family profile" evidence="23">
    <location>
        <begin position="437"/>
        <end position="573"/>
    </location>
</feature>
<dbReference type="Gene3D" id="1.10.20.10">
    <property type="entry name" value="Histone, subunit A"/>
    <property type="match status" value="1"/>
</dbReference>
<proteinExistence type="inferred from homology"/>
<evidence type="ECO:0000256" key="18">
    <source>
        <dbReference type="ARBA" id="ARBA00023242"/>
    </source>
</evidence>
<dbReference type="InterPro" id="IPR019809">
    <property type="entry name" value="Histone_H4_CS"/>
</dbReference>
<evidence type="ECO:0000256" key="4">
    <source>
        <dbReference type="ARBA" id="ARBA00006564"/>
    </source>
</evidence>
<keyword evidence="15" id="KW-0007">Acetylation</keyword>
<protein>
    <recommendedName>
        <fullName evidence="6 21">Histone H4</fullName>
    </recommendedName>
</protein>
<keyword evidence="14" id="KW-0460">Magnesium</keyword>
<dbReference type="CDD" id="cd22912">
    <property type="entry name" value="HFD_H4"/>
    <property type="match status" value="1"/>
</dbReference>
<keyword evidence="7 21" id="KW-0158">Chromosome</keyword>
<evidence type="ECO:0000256" key="9">
    <source>
        <dbReference type="ARBA" id="ARBA00022598"/>
    </source>
</evidence>
<organism evidence="24 25">
    <name type="scientific">Polypedilum vanderplanki</name>
    <name type="common">Sleeping chironomid midge</name>
    <dbReference type="NCBI Taxonomy" id="319348"/>
    <lineage>
        <taxon>Eukaryota</taxon>
        <taxon>Metazoa</taxon>
        <taxon>Ecdysozoa</taxon>
        <taxon>Arthropoda</taxon>
        <taxon>Hexapoda</taxon>
        <taxon>Insecta</taxon>
        <taxon>Pterygota</taxon>
        <taxon>Neoptera</taxon>
        <taxon>Endopterygota</taxon>
        <taxon>Diptera</taxon>
        <taxon>Nematocera</taxon>
        <taxon>Chironomoidea</taxon>
        <taxon>Chironomidae</taxon>
        <taxon>Chironominae</taxon>
        <taxon>Polypedilum</taxon>
        <taxon>Polypedilum</taxon>
    </lineage>
</organism>
<dbReference type="GO" id="GO:0000786">
    <property type="term" value="C:nucleosome"/>
    <property type="evidence" value="ECO:0007669"/>
    <property type="project" value="UniProtKB-KW"/>
</dbReference>
<dbReference type="GO" id="GO:0046982">
    <property type="term" value="F:protein heterodimerization activity"/>
    <property type="evidence" value="ECO:0007669"/>
    <property type="project" value="InterPro"/>
</dbReference>
<dbReference type="InterPro" id="IPR000977">
    <property type="entry name" value="DNA_ligase_ATP-dep"/>
</dbReference>
<keyword evidence="25" id="KW-1185">Reference proteome</keyword>
<evidence type="ECO:0000256" key="3">
    <source>
        <dbReference type="ARBA" id="ARBA00004286"/>
    </source>
</evidence>
<evidence type="ECO:0000256" key="10">
    <source>
        <dbReference type="ARBA" id="ARBA00022723"/>
    </source>
</evidence>
<keyword evidence="9" id="KW-0436">Ligase</keyword>
<comment type="caution">
    <text evidence="24">The sequence shown here is derived from an EMBL/GenBank/DDBJ whole genome shotgun (WGS) entry which is preliminary data.</text>
</comment>
<dbReference type="SMART" id="SM00803">
    <property type="entry name" value="TAF"/>
    <property type="match status" value="1"/>
</dbReference>
<evidence type="ECO:0000256" key="22">
    <source>
        <dbReference type="RuleBase" id="RU004196"/>
    </source>
</evidence>
<dbReference type="GO" id="GO:0032807">
    <property type="term" value="C:DNA ligase IV complex"/>
    <property type="evidence" value="ECO:0007669"/>
    <property type="project" value="TreeGrafter"/>
</dbReference>
<keyword evidence="12" id="KW-0227">DNA damage</keyword>
<evidence type="ECO:0000256" key="14">
    <source>
        <dbReference type="ARBA" id="ARBA00022842"/>
    </source>
</evidence>
<dbReference type="GO" id="GO:0046872">
    <property type="term" value="F:metal ion binding"/>
    <property type="evidence" value="ECO:0007669"/>
    <property type="project" value="UniProtKB-KW"/>
</dbReference>
<dbReference type="SUPFAM" id="SSF47113">
    <property type="entry name" value="Histone-fold"/>
    <property type="match status" value="1"/>
</dbReference>
<evidence type="ECO:0000256" key="15">
    <source>
        <dbReference type="ARBA" id="ARBA00022990"/>
    </source>
</evidence>
<name>A0A9J6BS75_POLVA</name>
<dbReference type="PRINTS" id="PR00623">
    <property type="entry name" value="HISTONEH4"/>
</dbReference>
<keyword evidence="11" id="KW-0547">Nucleotide-binding</keyword>
<dbReference type="PANTHER" id="PTHR45997:SF1">
    <property type="entry name" value="DNA LIGASE 4"/>
    <property type="match status" value="1"/>
</dbReference>
<dbReference type="InterPro" id="IPR004823">
    <property type="entry name" value="TAF_TATA-bd_Histone-like_dom"/>
</dbReference>
<dbReference type="FunFam" id="1.10.20.10:FF:000002">
    <property type="entry name" value="Histone H4"/>
    <property type="match status" value="1"/>
</dbReference>
<evidence type="ECO:0000256" key="17">
    <source>
        <dbReference type="ARBA" id="ARBA00023204"/>
    </source>
</evidence>
<dbReference type="Gene3D" id="3.30.470.30">
    <property type="entry name" value="DNA ligase/mRNA capping enzyme"/>
    <property type="match status" value="1"/>
</dbReference>
<comment type="function">
    <text evidence="1 21">Core component of nucleosome. Nucleosomes wrap and compact DNA into chromatin, limiting DNA accessibility to the cellular machineries which require DNA as a template. Histones thereby play a central role in transcription regulation, DNA repair, DNA replication and chromosomal stability. DNA accessibility is regulated via a complex set of post-translational modifications of histones, also called histone code, and nucleosome remodeling.</text>
</comment>
<evidence type="ECO:0000313" key="25">
    <source>
        <dbReference type="Proteomes" id="UP001107558"/>
    </source>
</evidence>
<comment type="catalytic activity">
    <reaction evidence="20">
        <text>ATP + (deoxyribonucleotide)n-3'-hydroxyl + 5'-phospho-(deoxyribonucleotide)m = (deoxyribonucleotide)n+m + AMP + diphosphate.</text>
        <dbReference type="EC" id="6.5.1.1"/>
    </reaction>
</comment>
<dbReference type="SUPFAM" id="SSF50249">
    <property type="entry name" value="Nucleic acid-binding proteins"/>
    <property type="match status" value="1"/>
</dbReference>
<dbReference type="InterPro" id="IPR012310">
    <property type="entry name" value="DNA_ligase_ATP-dep_cent"/>
</dbReference>
<dbReference type="GO" id="GO:0003910">
    <property type="term" value="F:DNA ligase (ATP) activity"/>
    <property type="evidence" value="ECO:0007669"/>
    <property type="project" value="UniProtKB-EC"/>
</dbReference>
<evidence type="ECO:0000256" key="7">
    <source>
        <dbReference type="ARBA" id="ARBA00022454"/>
    </source>
</evidence>
<dbReference type="InterPro" id="IPR009072">
    <property type="entry name" value="Histone-fold"/>
</dbReference>
<reference evidence="24" key="1">
    <citation type="submission" date="2021-03" db="EMBL/GenBank/DDBJ databases">
        <title>Chromosome level genome of the anhydrobiotic midge Polypedilum vanderplanki.</title>
        <authorList>
            <person name="Yoshida Y."/>
            <person name="Kikawada T."/>
            <person name="Gusev O."/>
        </authorList>
    </citation>
    <scope>NUCLEOTIDE SEQUENCE</scope>
    <source>
        <strain evidence="24">NIAS01</strain>
        <tissue evidence="24">Whole body or cell culture</tissue>
    </source>
</reference>
<sequence length="976" mass="113470">MTGRGKGGKGLGKGGAKRHRKVLRDNIQGITKPAIRRLARRGGVKRISGLIYEETRGVLKVFLENVIRDAVTYTEHAKRKTVTAMDVVYALKRQGRTLYGFESPEILLVIMSFMQKLGFIELVNVFEKCMNATSVVQRDNYMKKYFEQVFKLQKRYLSESPNGNSSVYPLLRLILSTDEHERAYGLQEIRLRQLLIKTLAVTGDNAKKIEECNEDDIGEKVCEIIGSNKISKLSIADVDDALNQISNNQKINEQKLQLEKLYLKGSGKCLKWIVKIILKNMKLKISPAKILEKVHPLGGKLFTKYNHLSTVIEFIEKGQAIEAMKDVIKPFTPIRAMLSQKFSIDMNKMLEKFELYQEIKMDGERFQLHMENGEYKYFSRNAHDFSQCFNQFITPLIKYKVVVHSVILDGEMIIWNKELRRFVTKGETDMDVKKMKDINHNMRPCFCAFDVLYLNGTSFIDQPFYRRYEILHSLFDDRVGVLIKTNPVKIRDVEHLVSQFNKALDNNEEGIILKKADSTYMPGERDKGGWYKMKADYFNDEVVEDFDCVIIGGYFKNPHTRDLIQTYLMGIIEKQSDGSFNVYSVGDVATGIKDIERKNLHDKLMPNTVNYCGGTIIDFEKGKIFLGQNKNKPDVIILPHKSIVLQVRVSELAPSSDFFTEYSFRFPRIDSIRFDKCWDESCTMQQFQQMCKTGNKVDGRVVKVNKRNVDAKDILSPEKKRRIAFGKSRVRAIENFCHDSQEDVEPIDDVLNGMEFCVKTTSKNLPSINDLKLLLKIHGASLTEFPRKKKTFAVIAGDIEQQIKIYINDKDIPRLTPLDFHFMTDEMYEEKFRKEYDKYGDSYHEVLETVDEMMKIVNNMQIEFDICSQEIKELRQEIFDFSGTENFKIFQGYYAKFIYGDEFNMTMKWSEKIFEFLGGVIINKQNRRDLLIFVDKETFNIRIHPELKNFQIIDYKFILKSNDNNALEILNDYMIK</sequence>
<dbReference type="InterPro" id="IPR044125">
    <property type="entry name" value="Adenylation_DNA_ligase_IV"/>
</dbReference>
<keyword evidence="8" id="KW-0488">Methylation</keyword>
<keyword evidence="13" id="KW-0067">ATP-binding</keyword>
<comment type="subcellular location">
    <subcellularLocation>
        <location evidence="3">Chromosome</location>
    </subcellularLocation>
    <subcellularLocation>
        <location evidence="2">Nucleus</location>
    </subcellularLocation>
</comment>
<evidence type="ECO:0000256" key="20">
    <source>
        <dbReference type="ARBA" id="ARBA00034003"/>
    </source>
</evidence>
<comment type="subunit">
    <text evidence="21">The nucleosome is a histone octamer containing two molecules each of H2A, H2B, H3 and H4 assembled in one H3-H4 heterotetramer and two H2A-H2B heterodimers. The octamer wraps approximately 147 bp of DNA.</text>
</comment>
<keyword evidence="17" id="KW-0234">DNA repair</keyword>
<dbReference type="InterPro" id="IPR036599">
    <property type="entry name" value="DNA_ligase_N_sf"/>
</dbReference>
<evidence type="ECO:0000256" key="21">
    <source>
        <dbReference type="RuleBase" id="RU000528"/>
    </source>
</evidence>
<dbReference type="Gene3D" id="2.40.50.140">
    <property type="entry name" value="Nucleic acid-binding proteins"/>
    <property type="match status" value="1"/>
</dbReference>
<dbReference type="GO" id="GO:0006303">
    <property type="term" value="P:double-strand break repair via nonhomologous end joining"/>
    <property type="evidence" value="ECO:0007669"/>
    <property type="project" value="TreeGrafter"/>
</dbReference>
<dbReference type="PROSITE" id="PS50160">
    <property type="entry name" value="DNA_LIGASE_A3"/>
    <property type="match status" value="1"/>
</dbReference>